<evidence type="ECO:0000256" key="3">
    <source>
        <dbReference type="ARBA" id="ARBA00023143"/>
    </source>
</evidence>
<dbReference type="InterPro" id="IPR001029">
    <property type="entry name" value="Flagellin_N"/>
</dbReference>
<dbReference type="SUPFAM" id="SSF64518">
    <property type="entry name" value="Phase 1 flagellin"/>
    <property type="match status" value="1"/>
</dbReference>
<evidence type="ECO:0000256" key="1">
    <source>
        <dbReference type="ARBA" id="ARBA00005709"/>
    </source>
</evidence>
<comment type="caution">
    <text evidence="7">The sequence shown here is derived from an EMBL/GenBank/DDBJ whole genome shotgun (WGS) entry which is preliminary data.</text>
</comment>
<evidence type="ECO:0000259" key="6">
    <source>
        <dbReference type="Pfam" id="PF00700"/>
    </source>
</evidence>
<reference evidence="7 8" key="1">
    <citation type="submission" date="2016-06" db="EMBL/GenBank/DDBJ databases">
        <title>Genome sequence of Clostridium acetireducens DSM 10703.</title>
        <authorList>
            <person name="Poehlein A."/>
            <person name="Fluechter S."/>
            <person name="Duerre P."/>
            <person name="Daniel R."/>
        </authorList>
    </citation>
    <scope>NUCLEOTIDE SEQUENCE [LARGE SCALE GENOMIC DNA]</scope>
    <source>
        <strain evidence="7 8">DSM 10703</strain>
    </source>
</reference>
<keyword evidence="7" id="KW-0966">Cell projection</keyword>
<dbReference type="Pfam" id="PF00700">
    <property type="entry name" value="Flagellin_C"/>
    <property type="match status" value="1"/>
</dbReference>
<evidence type="ECO:0000259" key="5">
    <source>
        <dbReference type="Pfam" id="PF00669"/>
    </source>
</evidence>
<dbReference type="GO" id="GO:0005576">
    <property type="term" value="C:extracellular region"/>
    <property type="evidence" value="ECO:0007669"/>
    <property type="project" value="UniProtKB-SubCell"/>
</dbReference>
<keyword evidence="7" id="KW-0969">Cilium</keyword>
<dbReference type="PANTHER" id="PTHR42792">
    <property type="entry name" value="FLAGELLIN"/>
    <property type="match status" value="1"/>
</dbReference>
<dbReference type="PANTHER" id="PTHR42792:SF2">
    <property type="entry name" value="FLAGELLIN"/>
    <property type="match status" value="1"/>
</dbReference>
<dbReference type="Pfam" id="PF00669">
    <property type="entry name" value="Flagellin_N"/>
    <property type="match status" value="1"/>
</dbReference>
<dbReference type="PATRIC" id="fig|1121290.3.peg.2291"/>
<dbReference type="PRINTS" id="PR00207">
    <property type="entry name" value="FLAGELLIN"/>
</dbReference>
<dbReference type="GO" id="GO:0005198">
    <property type="term" value="F:structural molecule activity"/>
    <property type="evidence" value="ECO:0007669"/>
    <property type="project" value="UniProtKB-UniRule"/>
</dbReference>
<accession>A0A1E8EUZ4</accession>
<protein>
    <recommendedName>
        <fullName evidence="2 4">Flagellin</fullName>
    </recommendedName>
</protein>
<evidence type="ECO:0000256" key="4">
    <source>
        <dbReference type="RuleBase" id="RU362073"/>
    </source>
</evidence>
<keyword evidence="4" id="KW-0964">Secreted</keyword>
<keyword evidence="3 4" id="KW-0975">Bacterial flagellum</keyword>
<feature type="domain" description="Flagellin N-terminal" evidence="5">
    <location>
        <begin position="15"/>
        <end position="137"/>
    </location>
</feature>
<dbReference type="InterPro" id="IPR046358">
    <property type="entry name" value="Flagellin_C"/>
</dbReference>
<keyword evidence="8" id="KW-1185">Reference proteome</keyword>
<evidence type="ECO:0000313" key="8">
    <source>
        <dbReference type="Proteomes" id="UP000175744"/>
    </source>
</evidence>
<comment type="function">
    <text evidence="4">Flagellin is the subunit protein which polymerizes to form the filaments of bacterial flagella.</text>
</comment>
<feature type="domain" description="Flagellin C-terminal" evidence="6">
    <location>
        <begin position="182"/>
        <end position="258"/>
    </location>
</feature>
<keyword evidence="7" id="KW-0282">Flagellum</keyword>
<evidence type="ECO:0000313" key="7">
    <source>
        <dbReference type="EMBL" id="OFH98055.1"/>
    </source>
</evidence>
<gene>
    <name evidence="7" type="primary">hag_5</name>
    <name evidence="7" type="ORF">CLOACE_22670</name>
</gene>
<comment type="subcellular location">
    <subcellularLocation>
        <location evidence="4">Secreted</location>
    </subcellularLocation>
    <subcellularLocation>
        <location evidence="4">Bacterial flagellum</location>
    </subcellularLocation>
</comment>
<dbReference type="Gene3D" id="1.20.1330.10">
    <property type="entry name" value="f41 fragment of flagellin, N-terminal domain"/>
    <property type="match status" value="1"/>
</dbReference>
<dbReference type="EMBL" id="LZFO01000062">
    <property type="protein sequence ID" value="OFH98055.1"/>
    <property type="molecule type" value="Genomic_DNA"/>
</dbReference>
<dbReference type="GO" id="GO:0009288">
    <property type="term" value="C:bacterial-type flagellum"/>
    <property type="evidence" value="ECO:0007669"/>
    <property type="project" value="UniProtKB-SubCell"/>
</dbReference>
<comment type="similarity">
    <text evidence="1 4">Belongs to the bacterial flagellin family.</text>
</comment>
<dbReference type="Proteomes" id="UP000175744">
    <property type="component" value="Unassembled WGS sequence"/>
</dbReference>
<proteinExistence type="inferred from homology"/>
<dbReference type="InterPro" id="IPR001492">
    <property type="entry name" value="Flagellin"/>
</dbReference>
<evidence type="ECO:0000256" key="2">
    <source>
        <dbReference type="ARBA" id="ARBA00020110"/>
    </source>
</evidence>
<dbReference type="RefSeq" id="WP_084027633.1">
    <property type="nucleotide sequence ID" value="NZ_LZFO01000062.1"/>
</dbReference>
<sequence>MFVQVTSLLHSFGKVTDNKSKKDNVIEKISSGKKINRAADDAAGLSISQSFKAQVRGLSVAEKNAQDGISMLQVADGALGDISEHLHRMKEITVQACNGTLTNDDRQASDKEIQSIKNSIETIAENTHFNGIKLLDSDKSLTLQIKDNPDTFYTINLFDNKLSSLGLSEVSVTTFDNATKCLKKIDASLNKIISNRSAFGGDLNNLQSAVNDAQNSVINTTSSLSKIEDIDMATAVMKSVKDGILYNSNNFMLASTRQSNERINVVLNKWLSS</sequence>
<name>A0A1E8EUZ4_9CLOT</name>
<dbReference type="STRING" id="1121290.CLAOCE_22670"/>
<dbReference type="AlphaFoldDB" id="A0A1E8EUZ4"/>
<organism evidence="7 8">
    <name type="scientific">Clostridium acetireducens DSM 10703</name>
    <dbReference type="NCBI Taxonomy" id="1121290"/>
    <lineage>
        <taxon>Bacteria</taxon>
        <taxon>Bacillati</taxon>
        <taxon>Bacillota</taxon>
        <taxon>Clostridia</taxon>
        <taxon>Eubacteriales</taxon>
        <taxon>Clostridiaceae</taxon>
        <taxon>Clostridium</taxon>
    </lineage>
</organism>